<evidence type="ECO:0000313" key="2">
    <source>
        <dbReference type="Proteomes" id="UP000237000"/>
    </source>
</evidence>
<dbReference type="OrthoDB" id="1166019at2759"/>
<accession>A0A2P5FQ30</accession>
<comment type="caution">
    <text evidence="1">The sequence shown here is derived from an EMBL/GenBank/DDBJ whole genome shotgun (WGS) entry which is preliminary data.</text>
</comment>
<gene>
    <name evidence="1" type="ORF">TorRG33x02_043350</name>
</gene>
<dbReference type="STRING" id="63057.A0A2P5FQ30"/>
<dbReference type="EMBL" id="JXTC01000016">
    <property type="protein sequence ID" value="PON99917.1"/>
    <property type="molecule type" value="Genomic_DNA"/>
</dbReference>
<protein>
    <submittedName>
        <fullName evidence="1">LRR domain containing protein</fullName>
    </submittedName>
</protein>
<dbReference type="AlphaFoldDB" id="A0A2P5FQ30"/>
<proteinExistence type="predicted"/>
<keyword evidence="2" id="KW-1185">Reference proteome</keyword>
<organism evidence="1 2">
    <name type="scientific">Trema orientale</name>
    <name type="common">Charcoal tree</name>
    <name type="synonym">Celtis orientalis</name>
    <dbReference type="NCBI Taxonomy" id="63057"/>
    <lineage>
        <taxon>Eukaryota</taxon>
        <taxon>Viridiplantae</taxon>
        <taxon>Streptophyta</taxon>
        <taxon>Embryophyta</taxon>
        <taxon>Tracheophyta</taxon>
        <taxon>Spermatophyta</taxon>
        <taxon>Magnoliopsida</taxon>
        <taxon>eudicotyledons</taxon>
        <taxon>Gunneridae</taxon>
        <taxon>Pentapetalae</taxon>
        <taxon>rosids</taxon>
        <taxon>fabids</taxon>
        <taxon>Rosales</taxon>
        <taxon>Cannabaceae</taxon>
        <taxon>Trema</taxon>
    </lineage>
</organism>
<dbReference type="Gene3D" id="3.80.10.10">
    <property type="entry name" value="Ribonuclease Inhibitor"/>
    <property type="match status" value="1"/>
</dbReference>
<reference evidence="2" key="1">
    <citation type="submission" date="2016-06" db="EMBL/GenBank/DDBJ databases">
        <title>Parallel loss of symbiosis genes in relatives of nitrogen-fixing non-legume Parasponia.</title>
        <authorList>
            <person name="Van Velzen R."/>
            <person name="Holmer R."/>
            <person name="Bu F."/>
            <person name="Rutten L."/>
            <person name="Van Zeijl A."/>
            <person name="Liu W."/>
            <person name="Santuari L."/>
            <person name="Cao Q."/>
            <person name="Sharma T."/>
            <person name="Shen D."/>
            <person name="Roswanjaya Y."/>
            <person name="Wardhani T."/>
            <person name="Kalhor M.S."/>
            <person name="Jansen J."/>
            <person name="Van den Hoogen J."/>
            <person name="Gungor B."/>
            <person name="Hartog M."/>
            <person name="Hontelez J."/>
            <person name="Verver J."/>
            <person name="Yang W.-C."/>
            <person name="Schijlen E."/>
            <person name="Repin R."/>
            <person name="Schilthuizen M."/>
            <person name="Schranz E."/>
            <person name="Heidstra R."/>
            <person name="Miyata K."/>
            <person name="Fedorova E."/>
            <person name="Kohlen W."/>
            <person name="Bisseling T."/>
            <person name="Smit S."/>
            <person name="Geurts R."/>
        </authorList>
    </citation>
    <scope>NUCLEOTIDE SEQUENCE [LARGE SCALE GENOMIC DNA]</scope>
    <source>
        <strain evidence="2">cv. RG33-2</strain>
    </source>
</reference>
<name>A0A2P5FQ30_TREOI</name>
<dbReference type="SUPFAM" id="SSF52058">
    <property type="entry name" value="L domain-like"/>
    <property type="match status" value="1"/>
</dbReference>
<dbReference type="Proteomes" id="UP000237000">
    <property type="component" value="Unassembled WGS sequence"/>
</dbReference>
<dbReference type="InterPro" id="IPR032675">
    <property type="entry name" value="LRR_dom_sf"/>
</dbReference>
<dbReference type="InParanoid" id="A0A2P5FQ30"/>
<sequence>MGPEFLGVEFDNGIESKITSGSLFPKLKQLRIEKAPLFCEWVGVPGWKVNDPLKIMPHLESLLLINCSSLESLPDFIESTPLKHLTIDDSPALQASCQEEAGKNWPKIRHIPKIRI</sequence>
<evidence type="ECO:0000313" key="1">
    <source>
        <dbReference type="EMBL" id="PON99917.1"/>
    </source>
</evidence>